<accession>A0A3D8Q1Q7</accession>
<dbReference type="Pfam" id="PF00480">
    <property type="entry name" value="ROK"/>
    <property type="match status" value="1"/>
</dbReference>
<organism evidence="4 5">
    <name type="scientific">Oceanobacillus arenosus</name>
    <dbReference type="NCBI Taxonomy" id="1229153"/>
    <lineage>
        <taxon>Bacteria</taxon>
        <taxon>Bacillati</taxon>
        <taxon>Bacillota</taxon>
        <taxon>Bacilli</taxon>
        <taxon>Bacillales</taxon>
        <taxon>Bacillaceae</taxon>
        <taxon>Oceanobacillus</taxon>
    </lineage>
</organism>
<dbReference type="SUPFAM" id="SSF46785">
    <property type="entry name" value="Winged helix' DNA-binding domain"/>
    <property type="match status" value="1"/>
</dbReference>
<comment type="similarity">
    <text evidence="2">Belongs to the ROK (NagC/XylR) family.</text>
</comment>
<keyword evidence="5" id="KW-1185">Reference proteome</keyword>
<sequence length="404" mass="44672">MLKQRTGDLKLIQELNRSIILDTIRKNGPISRSEIAKLINISPTTVTSAVSEIISEGLVYEDGVGTSSGGRKPVLLRFNPDTHSIIGVSITNSYIRIADMNLEGKILKKVVHPTNQLKGHEIIELILDVVDQFLMQKADLDYCQGISIISPGIVDAENGVITYNTKLNLYGIPLKKLIEEKTNLPVFLDNDANAFVLAENYFGLFSKYKDILYITIGEGVGSGMMVNGSIYRGFLGSSGEMGHTTIVDGGLKCSCGNRGCLENYVNWPAIYSRIVTAIISQNRDTVIKEMVSGDLTRLKPDIFVEAVNRQDDLAWEIMEDILNYLSIAITNTIHFFNPEVIILSGEIVQDNPLFLDAINEKVVRKVIPTLRDQVNIQSTSLGSEFELLGAAAVILHGKFKFQMM</sequence>
<proteinExistence type="inferred from homology"/>
<dbReference type="InterPro" id="IPR000600">
    <property type="entry name" value="ROK"/>
</dbReference>
<name>A0A3D8Q1Q7_9BACI</name>
<dbReference type="InterPro" id="IPR036390">
    <property type="entry name" value="WH_DNA-bd_sf"/>
</dbReference>
<dbReference type="Pfam" id="PF13412">
    <property type="entry name" value="HTH_24"/>
    <property type="match status" value="1"/>
</dbReference>
<dbReference type="InterPro" id="IPR043129">
    <property type="entry name" value="ATPase_NBD"/>
</dbReference>
<protein>
    <submittedName>
        <fullName evidence="4">Transcriptional regulator</fullName>
    </submittedName>
</protein>
<dbReference type="PROSITE" id="PS01125">
    <property type="entry name" value="ROK"/>
    <property type="match status" value="1"/>
</dbReference>
<dbReference type="Gene3D" id="1.10.10.10">
    <property type="entry name" value="Winged helix-like DNA-binding domain superfamily/Winged helix DNA-binding domain"/>
    <property type="match status" value="1"/>
</dbReference>
<dbReference type="InterPro" id="IPR036388">
    <property type="entry name" value="WH-like_DNA-bd_sf"/>
</dbReference>
<dbReference type="PANTHER" id="PTHR18964">
    <property type="entry name" value="ROK (REPRESSOR, ORF, KINASE) FAMILY"/>
    <property type="match status" value="1"/>
</dbReference>
<dbReference type="AlphaFoldDB" id="A0A3D8Q1Q7"/>
<dbReference type="GO" id="GO:0042732">
    <property type="term" value="P:D-xylose metabolic process"/>
    <property type="evidence" value="ECO:0007669"/>
    <property type="project" value="UniProtKB-KW"/>
</dbReference>
<comment type="caution">
    <text evidence="4">The sequence shown here is derived from an EMBL/GenBank/DDBJ whole genome shotgun (WGS) entry which is preliminary data.</text>
</comment>
<reference evidence="5" key="1">
    <citation type="submission" date="2017-11" db="EMBL/GenBank/DDBJ databases">
        <authorList>
            <person name="Zhu W."/>
        </authorList>
    </citation>
    <scope>NUCLEOTIDE SEQUENCE [LARGE SCALE GENOMIC DNA]</scope>
    <source>
        <strain evidence="5">CAU 1183</strain>
    </source>
</reference>
<dbReference type="InterPro" id="IPR049874">
    <property type="entry name" value="ROK_cs"/>
</dbReference>
<evidence type="ECO:0000313" key="4">
    <source>
        <dbReference type="EMBL" id="RDW21501.1"/>
    </source>
</evidence>
<evidence type="ECO:0000313" key="5">
    <source>
        <dbReference type="Proteomes" id="UP000257143"/>
    </source>
</evidence>
<dbReference type="SUPFAM" id="SSF53067">
    <property type="entry name" value="Actin-like ATPase domain"/>
    <property type="match status" value="1"/>
</dbReference>
<evidence type="ECO:0000256" key="2">
    <source>
        <dbReference type="ARBA" id="ARBA00006479"/>
    </source>
</evidence>
<dbReference type="Gene3D" id="3.30.420.40">
    <property type="match status" value="2"/>
</dbReference>
<evidence type="ECO:0000256" key="3">
    <source>
        <dbReference type="ARBA" id="ARBA00022629"/>
    </source>
</evidence>
<keyword evidence="3" id="KW-0119">Carbohydrate metabolism</keyword>
<comment type="function">
    <text evidence="1">Transcriptional repressor of xylose-utilizing enzymes.</text>
</comment>
<gene>
    <name evidence="4" type="ORF">CWR48_03240</name>
</gene>
<dbReference type="PANTHER" id="PTHR18964:SF149">
    <property type="entry name" value="BIFUNCTIONAL UDP-N-ACETYLGLUCOSAMINE 2-EPIMERASE_N-ACETYLMANNOSAMINE KINASE"/>
    <property type="match status" value="1"/>
</dbReference>
<keyword evidence="3" id="KW-0859">Xylose metabolism</keyword>
<dbReference type="OrthoDB" id="9796533at2"/>
<dbReference type="EMBL" id="PIOC01000003">
    <property type="protein sequence ID" value="RDW21501.1"/>
    <property type="molecule type" value="Genomic_DNA"/>
</dbReference>
<dbReference type="Proteomes" id="UP000257143">
    <property type="component" value="Unassembled WGS sequence"/>
</dbReference>
<evidence type="ECO:0000256" key="1">
    <source>
        <dbReference type="ARBA" id="ARBA00002486"/>
    </source>
</evidence>